<dbReference type="Gene3D" id="2.40.50.140">
    <property type="entry name" value="Nucleic acid-binding proteins"/>
    <property type="match status" value="1"/>
</dbReference>
<keyword evidence="13" id="KW-1185">Reference proteome</keyword>
<name>A0ABR9ZMS9_9FIRM</name>
<dbReference type="SFLD" id="SFLDG01061">
    <property type="entry name" value="methylthiotransferase"/>
    <property type="match status" value="1"/>
</dbReference>
<dbReference type="PROSITE" id="PS50926">
    <property type="entry name" value="TRAM"/>
    <property type="match status" value="1"/>
</dbReference>
<evidence type="ECO:0000256" key="8">
    <source>
        <dbReference type="HAMAP-Rule" id="MF_01865"/>
    </source>
</evidence>
<keyword evidence="7 8" id="KW-0411">Iron-sulfur</keyword>
<comment type="catalytic activity">
    <reaction evidence="8">
        <text>L-aspartate(89)-[ribosomal protein uS12]-hydrogen + (sulfur carrier)-SH + AH2 + 2 S-adenosyl-L-methionine = 3-methylsulfanyl-L-aspartate(89)-[ribosomal protein uS12]-hydrogen + (sulfur carrier)-H + 5'-deoxyadenosine + L-methionine + A + S-adenosyl-L-homocysteine + 2 H(+)</text>
        <dbReference type="Rhea" id="RHEA:37087"/>
        <dbReference type="Rhea" id="RHEA-COMP:10460"/>
        <dbReference type="Rhea" id="RHEA-COMP:10461"/>
        <dbReference type="Rhea" id="RHEA-COMP:14737"/>
        <dbReference type="Rhea" id="RHEA-COMP:14739"/>
        <dbReference type="ChEBI" id="CHEBI:13193"/>
        <dbReference type="ChEBI" id="CHEBI:15378"/>
        <dbReference type="ChEBI" id="CHEBI:17319"/>
        <dbReference type="ChEBI" id="CHEBI:17499"/>
        <dbReference type="ChEBI" id="CHEBI:29917"/>
        <dbReference type="ChEBI" id="CHEBI:29961"/>
        <dbReference type="ChEBI" id="CHEBI:57844"/>
        <dbReference type="ChEBI" id="CHEBI:57856"/>
        <dbReference type="ChEBI" id="CHEBI:59789"/>
        <dbReference type="ChEBI" id="CHEBI:64428"/>
        <dbReference type="ChEBI" id="CHEBI:73599"/>
        <dbReference type="EC" id="2.8.4.4"/>
    </reaction>
</comment>
<protein>
    <recommendedName>
        <fullName evidence="8">Ribosomal protein uS12 methylthiotransferase RimO</fullName>
        <shortName evidence="8">uS12 MTTase</shortName>
        <shortName evidence="8">uS12 methylthiotransferase</shortName>
        <ecNumber evidence="8">2.8.4.4</ecNumber>
    </recommendedName>
    <alternativeName>
        <fullName evidence="8">Ribosomal protein uS12 (aspartate-C(3))-methylthiotransferase</fullName>
    </alternativeName>
    <alternativeName>
        <fullName evidence="8">Ribosome maturation factor RimO</fullName>
    </alternativeName>
</protein>
<dbReference type="SFLD" id="SFLDG01082">
    <property type="entry name" value="B12-binding_domain_containing"/>
    <property type="match status" value="1"/>
</dbReference>
<accession>A0ABR9ZMS9</accession>
<dbReference type="InterPro" id="IPR005840">
    <property type="entry name" value="Ribosomal_uS12_MeSTrfase_RimO"/>
</dbReference>
<evidence type="ECO:0000256" key="5">
    <source>
        <dbReference type="ARBA" id="ARBA00022723"/>
    </source>
</evidence>
<feature type="binding site" evidence="8">
    <location>
        <position position="80"/>
    </location>
    <ligand>
        <name>[4Fe-4S] cluster</name>
        <dbReference type="ChEBI" id="CHEBI:49883"/>
        <label>1</label>
    </ligand>
</feature>
<evidence type="ECO:0000256" key="1">
    <source>
        <dbReference type="ARBA" id="ARBA00022485"/>
    </source>
</evidence>
<feature type="domain" description="MTTase N-terminal" evidence="10">
    <location>
        <begin position="2"/>
        <end position="117"/>
    </location>
</feature>
<dbReference type="InterPro" id="IPR012340">
    <property type="entry name" value="NA-bd_OB-fold"/>
</dbReference>
<comment type="subcellular location">
    <subcellularLocation>
        <location evidence="8">Cytoplasm</location>
    </subcellularLocation>
</comment>
<keyword evidence="4 8" id="KW-0949">S-adenosyl-L-methionine</keyword>
<dbReference type="HAMAP" id="MF_01865">
    <property type="entry name" value="MTTase_RimO"/>
    <property type="match status" value="1"/>
</dbReference>
<dbReference type="PROSITE" id="PS01278">
    <property type="entry name" value="MTTASE_RADICAL"/>
    <property type="match status" value="1"/>
</dbReference>
<dbReference type="Gene3D" id="3.40.50.12160">
    <property type="entry name" value="Methylthiotransferase, N-terminal domain"/>
    <property type="match status" value="1"/>
</dbReference>
<dbReference type="InterPro" id="IPR058240">
    <property type="entry name" value="rSAM_sf"/>
</dbReference>
<dbReference type="InterPro" id="IPR005839">
    <property type="entry name" value="Methylthiotransferase"/>
</dbReference>
<comment type="function">
    <text evidence="8">Catalyzes the methylthiolation of an aspartic acid residue of ribosomal protein uS12.</text>
</comment>
<evidence type="ECO:0000313" key="12">
    <source>
        <dbReference type="EMBL" id="MBF4691782.1"/>
    </source>
</evidence>
<dbReference type="PROSITE" id="PS51449">
    <property type="entry name" value="MTTASE_N"/>
    <property type="match status" value="1"/>
</dbReference>
<keyword evidence="2 8" id="KW-0963">Cytoplasm</keyword>
<proteinExistence type="inferred from homology"/>
<evidence type="ECO:0000313" key="13">
    <source>
        <dbReference type="Proteomes" id="UP000614200"/>
    </source>
</evidence>
<dbReference type="Pfam" id="PF18693">
    <property type="entry name" value="TRAM_2"/>
    <property type="match status" value="1"/>
</dbReference>
<feature type="binding site" evidence="8">
    <location>
        <position position="46"/>
    </location>
    <ligand>
        <name>[4Fe-4S] cluster</name>
        <dbReference type="ChEBI" id="CHEBI:49883"/>
        <label>1</label>
    </ligand>
</feature>
<dbReference type="InterPro" id="IPR006638">
    <property type="entry name" value="Elp3/MiaA/NifB-like_rSAM"/>
</dbReference>
<feature type="binding site" evidence="8">
    <location>
        <position position="155"/>
    </location>
    <ligand>
        <name>[4Fe-4S] cluster</name>
        <dbReference type="ChEBI" id="CHEBI:49883"/>
        <label>2</label>
        <note>4Fe-4S-S-AdoMet</note>
    </ligand>
</feature>
<feature type="binding site" evidence="8">
    <location>
        <position position="159"/>
    </location>
    <ligand>
        <name>[4Fe-4S] cluster</name>
        <dbReference type="ChEBI" id="CHEBI:49883"/>
        <label>2</label>
        <note>4Fe-4S-S-AdoMet</note>
    </ligand>
</feature>
<dbReference type="SFLD" id="SFLDS00029">
    <property type="entry name" value="Radical_SAM"/>
    <property type="match status" value="1"/>
</dbReference>
<comment type="similarity">
    <text evidence="8">Belongs to the methylthiotransferase family. RimO subfamily.</text>
</comment>
<feature type="binding site" evidence="8">
    <location>
        <position position="11"/>
    </location>
    <ligand>
        <name>[4Fe-4S] cluster</name>
        <dbReference type="ChEBI" id="CHEBI:49883"/>
        <label>1</label>
    </ligand>
</feature>
<keyword evidence="6 8" id="KW-0408">Iron</keyword>
<evidence type="ECO:0000256" key="7">
    <source>
        <dbReference type="ARBA" id="ARBA00023014"/>
    </source>
</evidence>
<dbReference type="EMBL" id="JADKNH010000001">
    <property type="protein sequence ID" value="MBF4691782.1"/>
    <property type="molecule type" value="Genomic_DNA"/>
</dbReference>
<dbReference type="Proteomes" id="UP000614200">
    <property type="component" value="Unassembled WGS sequence"/>
</dbReference>
<feature type="domain" description="TRAM" evidence="9">
    <location>
        <begin position="374"/>
        <end position="442"/>
    </location>
</feature>
<evidence type="ECO:0000256" key="6">
    <source>
        <dbReference type="ARBA" id="ARBA00023004"/>
    </source>
</evidence>
<dbReference type="PANTHER" id="PTHR43837:SF1">
    <property type="entry name" value="RIBOSOMAL PROTEIN US12 METHYLTHIOTRANSFERASE RIMO"/>
    <property type="match status" value="1"/>
</dbReference>
<dbReference type="EC" id="2.8.4.4" evidence="8"/>
<evidence type="ECO:0000256" key="4">
    <source>
        <dbReference type="ARBA" id="ARBA00022691"/>
    </source>
</evidence>
<comment type="caution">
    <text evidence="12">The sequence shown here is derived from an EMBL/GenBank/DDBJ whole genome shotgun (WGS) entry which is preliminary data.</text>
</comment>
<gene>
    <name evidence="8 12" type="primary">rimO</name>
    <name evidence="12" type="ORF">ISU02_01555</name>
</gene>
<dbReference type="InterPro" id="IPR002792">
    <property type="entry name" value="TRAM_dom"/>
</dbReference>
<feature type="binding site" evidence="8">
    <location>
        <position position="162"/>
    </location>
    <ligand>
        <name>[4Fe-4S] cluster</name>
        <dbReference type="ChEBI" id="CHEBI:49883"/>
        <label>2</label>
        <note>4Fe-4S-S-AdoMet</note>
    </ligand>
</feature>
<dbReference type="GO" id="GO:0103039">
    <property type="term" value="F:protein methylthiotransferase activity"/>
    <property type="evidence" value="ECO:0007669"/>
    <property type="project" value="UniProtKB-EC"/>
</dbReference>
<evidence type="ECO:0000259" key="10">
    <source>
        <dbReference type="PROSITE" id="PS51449"/>
    </source>
</evidence>
<comment type="cofactor">
    <cofactor evidence="8">
        <name>[4Fe-4S] cluster</name>
        <dbReference type="ChEBI" id="CHEBI:49883"/>
    </cofactor>
    <text evidence="8">Binds 2 [4Fe-4S] clusters. One cluster is coordinated with 3 cysteines and an exchangeable S-adenosyl-L-methionine.</text>
</comment>
<dbReference type="Pfam" id="PF00919">
    <property type="entry name" value="UPF0004"/>
    <property type="match status" value="1"/>
</dbReference>
<keyword evidence="12" id="KW-0689">Ribosomal protein</keyword>
<dbReference type="InterPro" id="IPR038135">
    <property type="entry name" value="Methylthiotransferase_N_sf"/>
</dbReference>
<dbReference type="CDD" id="cd01335">
    <property type="entry name" value="Radical_SAM"/>
    <property type="match status" value="1"/>
</dbReference>
<organism evidence="12 13">
    <name type="scientific">Fusibacter ferrireducens</name>
    <dbReference type="NCBI Taxonomy" id="2785058"/>
    <lineage>
        <taxon>Bacteria</taxon>
        <taxon>Bacillati</taxon>
        <taxon>Bacillota</taxon>
        <taxon>Clostridia</taxon>
        <taxon>Eubacteriales</taxon>
        <taxon>Eubacteriales Family XII. Incertae Sedis</taxon>
        <taxon>Fusibacter</taxon>
    </lineage>
</organism>
<dbReference type="GO" id="GO:0005840">
    <property type="term" value="C:ribosome"/>
    <property type="evidence" value="ECO:0007669"/>
    <property type="project" value="UniProtKB-KW"/>
</dbReference>
<feature type="domain" description="Radical SAM core" evidence="11">
    <location>
        <begin position="141"/>
        <end position="371"/>
    </location>
</feature>
<sequence length="446" mass="50859">MKKLFIETLGCSKNLVDSEQMLGLLDESYTLCDQPEEAEILIVNTCSFIHDAKEESINVILDFAKLKAEGVLETLIVTGCLSQRYPEELLAEIPEIDAIIGTSNFYKVDEVIKKLDQDRTQKIFMESVDLQIPENLPRILTTPSYSAYLKIAEGCDNRCTYCIIPKLRGKYRSRVLEDIIDEAKDLVSMGVKELILIAQDTSRYGIDLYEKPTLPKLLTALNAIEGLKWIRVQYSYPDILDDDLLEGFFSNDKVVNYFDIPIQHASDKILKLMNRKTTHDDILNIIQKIRKRDPEAVIRTTCIVGFPGETEQDFNELLTLVRTVKFDRLGAFTYSNEENTPAFKLPNQVPEAVMVERRDALMALQMNISESLCYSKVGKVYEVVVEEVVEENKLYVGRTQYDSPEIDGVVYINTVGPLEIGHFIQVKIIDALEYDVIGEVYHEHSK</sequence>
<dbReference type="PROSITE" id="PS51918">
    <property type="entry name" value="RADICAL_SAM"/>
    <property type="match status" value="1"/>
</dbReference>
<dbReference type="SFLD" id="SFLDF00274">
    <property type="entry name" value="ribosomal_protein_S12_methylth"/>
    <property type="match status" value="1"/>
</dbReference>
<dbReference type="SUPFAM" id="SSF102114">
    <property type="entry name" value="Radical SAM enzymes"/>
    <property type="match status" value="1"/>
</dbReference>
<dbReference type="InterPro" id="IPR013848">
    <property type="entry name" value="Methylthiotransferase_N"/>
</dbReference>
<dbReference type="NCBIfam" id="TIGR00089">
    <property type="entry name" value="MiaB/RimO family radical SAM methylthiotransferase"/>
    <property type="match status" value="1"/>
</dbReference>
<keyword evidence="5 8" id="KW-0479">Metal-binding</keyword>
<dbReference type="SMART" id="SM00729">
    <property type="entry name" value="Elp3"/>
    <property type="match status" value="1"/>
</dbReference>
<keyword evidence="12" id="KW-0687">Ribonucleoprotein</keyword>
<keyword evidence="3 8" id="KW-0808">Transferase</keyword>
<dbReference type="Gene3D" id="3.80.30.20">
    <property type="entry name" value="tm_1862 like domain"/>
    <property type="match status" value="1"/>
</dbReference>
<evidence type="ECO:0000256" key="2">
    <source>
        <dbReference type="ARBA" id="ARBA00022490"/>
    </source>
</evidence>
<keyword evidence="1 8" id="KW-0004">4Fe-4S</keyword>
<evidence type="ECO:0000259" key="11">
    <source>
        <dbReference type="PROSITE" id="PS51918"/>
    </source>
</evidence>
<evidence type="ECO:0000259" key="9">
    <source>
        <dbReference type="PROSITE" id="PS50926"/>
    </source>
</evidence>
<dbReference type="InterPro" id="IPR020612">
    <property type="entry name" value="Methylthiotransferase_CS"/>
</dbReference>
<dbReference type="Pfam" id="PF04055">
    <property type="entry name" value="Radical_SAM"/>
    <property type="match status" value="1"/>
</dbReference>
<dbReference type="InterPro" id="IPR023404">
    <property type="entry name" value="rSAM_horseshoe"/>
</dbReference>
<dbReference type="PANTHER" id="PTHR43837">
    <property type="entry name" value="RIBOSOMAL PROTEIN S12 METHYLTHIOTRANSFERASE RIMO"/>
    <property type="match status" value="1"/>
</dbReference>
<dbReference type="InterPro" id="IPR007197">
    <property type="entry name" value="rSAM"/>
</dbReference>
<dbReference type="NCBIfam" id="TIGR01125">
    <property type="entry name" value="30S ribosomal protein S12 methylthiotransferase RimO"/>
    <property type="match status" value="1"/>
</dbReference>
<reference evidence="12 13" key="1">
    <citation type="submission" date="2020-11" db="EMBL/GenBank/DDBJ databases">
        <title>Fusibacter basophilias sp. nov.</title>
        <authorList>
            <person name="Qiu D."/>
        </authorList>
    </citation>
    <scope>NUCLEOTIDE SEQUENCE [LARGE SCALE GENOMIC DNA]</scope>
    <source>
        <strain evidence="12 13">Q10-2</strain>
    </source>
</reference>
<evidence type="ECO:0000256" key="3">
    <source>
        <dbReference type="ARBA" id="ARBA00022679"/>
    </source>
</evidence>